<dbReference type="GO" id="GO:0009307">
    <property type="term" value="P:DNA restriction-modification system"/>
    <property type="evidence" value="ECO:0007669"/>
    <property type="project" value="UniProtKB-KW"/>
</dbReference>
<keyword evidence="1 4" id="KW-0489">Methyltransferase</keyword>
<dbReference type="SUPFAM" id="SSF53335">
    <property type="entry name" value="S-adenosyl-L-methionine-dependent methyltransferases"/>
    <property type="match status" value="1"/>
</dbReference>
<name>A0A5P8WG57_9NOSO</name>
<accession>A0A5P8WG57</accession>
<dbReference type="KEGG" id="nsh:GXM_08996"/>
<dbReference type="GO" id="GO:0008168">
    <property type="term" value="F:methyltransferase activity"/>
    <property type="evidence" value="ECO:0007669"/>
    <property type="project" value="UniProtKB-KW"/>
</dbReference>
<evidence type="ECO:0000313" key="5">
    <source>
        <dbReference type="Proteomes" id="UP000326678"/>
    </source>
</evidence>
<evidence type="ECO:0000313" key="4">
    <source>
        <dbReference type="EMBL" id="QFS51502.1"/>
    </source>
</evidence>
<sequence>MIQQITPLETQKVLDLCSGIGGFTLGHLISGGFETVAFCEINHYCQQVLNLRFPQIPIISDIHDITVESLCRVGVKEIDGIIAGLPCPPKQFAIRNSQLLIRSKRHESKY</sequence>
<dbReference type="InterPro" id="IPR029063">
    <property type="entry name" value="SAM-dependent_MTases_sf"/>
</dbReference>
<dbReference type="GO" id="GO:0032259">
    <property type="term" value="P:methylation"/>
    <property type="evidence" value="ECO:0007669"/>
    <property type="project" value="UniProtKB-KW"/>
</dbReference>
<dbReference type="AlphaFoldDB" id="A0A5P8WG57"/>
<dbReference type="Pfam" id="PF00145">
    <property type="entry name" value="DNA_methylase"/>
    <property type="match status" value="1"/>
</dbReference>
<keyword evidence="2 4" id="KW-0808">Transferase</keyword>
<dbReference type="InterPro" id="IPR001525">
    <property type="entry name" value="C5_MeTfrase"/>
</dbReference>
<gene>
    <name evidence="4" type="ORF">GXM_08996</name>
</gene>
<keyword evidence="5" id="KW-1185">Reference proteome</keyword>
<dbReference type="Gene3D" id="3.40.50.150">
    <property type="entry name" value="Vaccinia Virus protein VP39"/>
    <property type="match status" value="1"/>
</dbReference>
<dbReference type="RefSeq" id="WP_152592016.1">
    <property type="nucleotide sequence ID" value="NZ_CP045227.1"/>
</dbReference>
<protein>
    <submittedName>
        <fullName evidence="4">DNA cytosine methyltransferase</fullName>
    </submittedName>
</protein>
<evidence type="ECO:0000256" key="1">
    <source>
        <dbReference type="ARBA" id="ARBA00022603"/>
    </source>
</evidence>
<proteinExistence type="predicted"/>
<keyword evidence="3" id="KW-0680">Restriction system</keyword>
<dbReference type="Proteomes" id="UP000326678">
    <property type="component" value="Chromosome Gxm2"/>
</dbReference>
<organism evidence="4 5">
    <name type="scientific">Nostoc sphaeroides CCNUC1</name>
    <dbReference type="NCBI Taxonomy" id="2653204"/>
    <lineage>
        <taxon>Bacteria</taxon>
        <taxon>Bacillati</taxon>
        <taxon>Cyanobacteriota</taxon>
        <taxon>Cyanophyceae</taxon>
        <taxon>Nostocales</taxon>
        <taxon>Nostocaceae</taxon>
        <taxon>Nostoc</taxon>
    </lineage>
</organism>
<dbReference type="EMBL" id="CP045227">
    <property type="protein sequence ID" value="QFS51502.1"/>
    <property type="molecule type" value="Genomic_DNA"/>
</dbReference>
<evidence type="ECO:0000256" key="2">
    <source>
        <dbReference type="ARBA" id="ARBA00022679"/>
    </source>
</evidence>
<evidence type="ECO:0000256" key="3">
    <source>
        <dbReference type="ARBA" id="ARBA00022747"/>
    </source>
</evidence>
<reference evidence="4 5" key="1">
    <citation type="submission" date="2019-10" db="EMBL/GenBank/DDBJ databases">
        <title>Genomic and transcriptomic insights into the perfect genentic adaptation of a filamentous nitrogen-fixing cyanobacterium to rice fields.</title>
        <authorList>
            <person name="Chen Z."/>
        </authorList>
    </citation>
    <scope>NUCLEOTIDE SEQUENCE [LARGE SCALE GENOMIC DNA]</scope>
    <source>
        <strain evidence="4">CCNUC1</strain>
    </source>
</reference>